<gene>
    <name evidence="1" type="ORF">RRG08_044014</name>
</gene>
<dbReference type="EMBL" id="JAWDGP010007140">
    <property type="protein sequence ID" value="KAK3729499.1"/>
    <property type="molecule type" value="Genomic_DNA"/>
</dbReference>
<dbReference type="Proteomes" id="UP001283361">
    <property type="component" value="Unassembled WGS sequence"/>
</dbReference>
<comment type="caution">
    <text evidence="1">The sequence shown here is derived from an EMBL/GenBank/DDBJ whole genome shotgun (WGS) entry which is preliminary data.</text>
</comment>
<name>A0AAE0Y2E6_9GAST</name>
<evidence type="ECO:0000313" key="1">
    <source>
        <dbReference type="EMBL" id="KAK3729499.1"/>
    </source>
</evidence>
<reference evidence="1" key="1">
    <citation type="journal article" date="2023" name="G3 (Bethesda)">
        <title>A reference genome for the long-term kleptoplast-retaining sea slug Elysia crispata morphotype clarki.</title>
        <authorList>
            <person name="Eastman K.E."/>
            <person name="Pendleton A.L."/>
            <person name="Shaikh M.A."/>
            <person name="Suttiyut T."/>
            <person name="Ogas R."/>
            <person name="Tomko P."/>
            <person name="Gavelis G."/>
            <person name="Widhalm J.R."/>
            <person name="Wisecaver J.H."/>
        </authorList>
    </citation>
    <scope>NUCLEOTIDE SEQUENCE</scope>
    <source>
        <strain evidence="1">ECLA1</strain>
    </source>
</reference>
<protein>
    <submittedName>
        <fullName evidence="1">Uncharacterized protein</fullName>
    </submittedName>
</protein>
<organism evidence="1 2">
    <name type="scientific">Elysia crispata</name>
    <name type="common">lettuce slug</name>
    <dbReference type="NCBI Taxonomy" id="231223"/>
    <lineage>
        <taxon>Eukaryota</taxon>
        <taxon>Metazoa</taxon>
        <taxon>Spiralia</taxon>
        <taxon>Lophotrochozoa</taxon>
        <taxon>Mollusca</taxon>
        <taxon>Gastropoda</taxon>
        <taxon>Heterobranchia</taxon>
        <taxon>Euthyneura</taxon>
        <taxon>Panpulmonata</taxon>
        <taxon>Sacoglossa</taxon>
        <taxon>Placobranchoidea</taxon>
        <taxon>Plakobranchidae</taxon>
        <taxon>Elysia</taxon>
    </lineage>
</organism>
<keyword evidence="2" id="KW-1185">Reference proteome</keyword>
<sequence>MCDVIRQRQRDIIASVRCKKTETETDIIASVRCNETETDIIASVRCNKTETDIIASVRCKKTETETDIIASVRCPAATTACSSRQAQQQPLLAHLARPSSNHCLLISPGQAATTARSCY</sequence>
<dbReference type="AlphaFoldDB" id="A0AAE0Y2E6"/>
<evidence type="ECO:0000313" key="2">
    <source>
        <dbReference type="Proteomes" id="UP001283361"/>
    </source>
</evidence>
<proteinExistence type="predicted"/>
<accession>A0AAE0Y2E6</accession>